<dbReference type="EMBL" id="KD253157">
    <property type="protein sequence ID" value="EMS48043.1"/>
    <property type="molecule type" value="Genomic_DNA"/>
</dbReference>
<dbReference type="Pfam" id="PF05641">
    <property type="entry name" value="Agenet"/>
    <property type="match status" value="3"/>
</dbReference>
<feature type="region of interest" description="Disordered" evidence="3">
    <location>
        <begin position="451"/>
        <end position="476"/>
    </location>
</feature>
<gene>
    <name evidence="5" type="ORF">TRIUR3_27701</name>
</gene>
<evidence type="ECO:0000256" key="1">
    <source>
        <dbReference type="ARBA" id="ARBA00022448"/>
    </source>
</evidence>
<feature type="compositionally biased region" description="Basic and acidic residues" evidence="3">
    <location>
        <begin position="795"/>
        <end position="809"/>
    </location>
</feature>
<feature type="region of interest" description="Disordered" evidence="3">
    <location>
        <begin position="518"/>
        <end position="545"/>
    </location>
</feature>
<organism evidence="5">
    <name type="scientific">Triticum urartu</name>
    <name type="common">Red wild einkorn</name>
    <name type="synonym">Crithodium urartu</name>
    <dbReference type="NCBI Taxonomy" id="4572"/>
    <lineage>
        <taxon>Eukaryota</taxon>
        <taxon>Viridiplantae</taxon>
        <taxon>Streptophyta</taxon>
        <taxon>Embryophyta</taxon>
        <taxon>Tracheophyta</taxon>
        <taxon>Spermatophyta</taxon>
        <taxon>Magnoliopsida</taxon>
        <taxon>Liliopsida</taxon>
        <taxon>Poales</taxon>
        <taxon>Poaceae</taxon>
        <taxon>BOP clade</taxon>
        <taxon>Pooideae</taxon>
        <taxon>Triticodae</taxon>
        <taxon>Triticeae</taxon>
        <taxon>Triticinae</taxon>
        <taxon>Triticum</taxon>
    </lineage>
</organism>
<evidence type="ECO:0000313" key="5">
    <source>
        <dbReference type="EMBL" id="EMS48043.1"/>
    </source>
</evidence>
<feature type="compositionally biased region" description="Basic residues" evidence="3">
    <location>
        <begin position="1"/>
        <end position="10"/>
    </location>
</feature>
<dbReference type="Pfam" id="PF05266">
    <property type="entry name" value="DUF724"/>
    <property type="match status" value="1"/>
</dbReference>
<feature type="domain" description="Agenet" evidence="4">
    <location>
        <begin position="22"/>
        <end position="93"/>
    </location>
</feature>
<dbReference type="InterPro" id="IPR007930">
    <property type="entry name" value="DUF724"/>
</dbReference>
<dbReference type="InterPro" id="IPR014002">
    <property type="entry name" value="Agenet_dom_plant"/>
</dbReference>
<feature type="region of interest" description="Disordered" evidence="3">
    <location>
        <begin position="1"/>
        <end position="21"/>
    </location>
</feature>
<feature type="domain" description="Agenet" evidence="4">
    <location>
        <begin position="212"/>
        <end position="280"/>
    </location>
</feature>
<name>M7YCS8_TRIUA</name>
<evidence type="ECO:0000256" key="2">
    <source>
        <dbReference type="ARBA" id="ARBA00022604"/>
    </source>
</evidence>
<dbReference type="STRING" id="4572.M7YCS8"/>
<dbReference type="CDD" id="cd20406">
    <property type="entry name" value="Tudor_Agenet_AtDUF_rpt2_4"/>
    <property type="match status" value="1"/>
</dbReference>
<proteinExistence type="predicted"/>
<evidence type="ECO:0000256" key="3">
    <source>
        <dbReference type="SAM" id="MobiDB-lite"/>
    </source>
</evidence>
<evidence type="ECO:0000259" key="4">
    <source>
        <dbReference type="SMART" id="SM00743"/>
    </source>
</evidence>
<feature type="region of interest" description="Disordered" evidence="3">
    <location>
        <begin position="767"/>
        <end position="894"/>
    </location>
</feature>
<accession>M7YCS8</accession>
<dbReference type="PANTHER" id="PTHR31917">
    <property type="entry name" value="AGENET DOMAIN-CONTAINING PROTEIN-RELATED"/>
    <property type="match status" value="1"/>
</dbReference>
<keyword evidence="2" id="KW-0341">Growth regulation</keyword>
<keyword evidence="1" id="KW-0813">Transport</keyword>
<dbReference type="eggNOG" id="ENOG502QTQX">
    <property type="taxonomic scope" value="Eukaryota"/>
</dbReference>
<dbReference type="OMA" id="WNPATIL"/>
<protein>
    <recommendedName>
        <fullName evidence="4">Agenet domain-containing protein</fullName>
    </recommendedName>
</protein>
<reference evidence="5" key="1">
    <citation type="journal article" date="2013" name="Nature">
        <title>Draft genome of the wheat A-genome progenitor Triticum urartu.</title>
        <authorList>
            <person name="Ling H.Q."/>
            <person name="Zhao S."/>
            <person name="Liu D."/>
            <person name="Wang J."/>
            <person name="Sun H."/>
            <person name="Zhang C."/>
            <person name="Fan H."/>
            <person name="Li D."/>
            <person name="Dong L."/>
            <person name="Tao Y."/>
            <person name="Gao C."/>
            <person name="Wu H."/>
            <person name="Li Y."/>
            <person name="Cui Y."/>
            <person name="Guo X."/>
            <person name="Zheng S."/>
            <person name="Wang B."/>
            <person name="Yu K."/>
            <person name="Liang Q."/>
            <person name="Yang W."/>
            <person name="Lou X."/>
            <person name="Chen J."/>
            <person name="Feng M."/>
            <person name="Jian J."/>
            <person name="Zhang X."/>
            <person name="Luo G."/>
            <person name="Jiang Y."/>
            <person name="Liu J."/>
            <person name="Wang Z."/>
            <person name="Sha Y."/>
            <person name="Zhang B."/>
            <person name="Wu H."/>
            <person name="Tang D."/>
            <person name="Shen Q."/>
            <person name="Xue P."/>
            <person name="Zou S."/>
            <person name="Wang X."/>
            <person name="Liu X."/>
            <person name="Wang F."/>
            <person name="Yang Y."/>
            <person name="An X."/>
            <person name="Dong Z."/>
            <person name="Zhang K."/>
            <person name="Zhang X."/>
            <person name="Luo M.C."/>
            <person name="Dvorak J."/>
            <person name="Tong Y."/>
            <person name="Wang J."/>
            <person name="Yang H."/>
            <person name="Li Z."/>
            <person name="Wang D."/>
            <person name="Zhang A."/>
            <person name="Wang J."/>
        </authorList>
    </citation>
    <scope>NUCLEOTIDE SEQUENCE</scope>
</reference>
<sequence length="894" mass="98469">MGRGRPKRRPPNPSESSEDEAFMMPIGAAVEVRRDDPGFAGSFYEATVASHLLSDGGHGRYTVSYSTLLGEEAEPLRETAAAANVRPRPPPEEREVVIHEAGGGYLKCAYVWRTFMVTDIKVWRKADFLFQRLLKKGKGSPLFSEGNQVEVSHFARKFSGSWNPATVLKVIGATHFLVQYMHIGKDDESATEILDSQYIRPSRDITNMDSRYRFSPASHVEVLHEGGWRPAIIVKVLGSEINKKYVVNLKNPKTDMDDVEPVDVLTVESTQLRPRFDWDGKKWVRCLKKPSLQTYVHEMHPFQKPCNGPRLTSRKRPIPAFYDDSDKLKDEDVTSEQISPVLSIRKENNEIIHKQGNAAVALRSGLSLTSLPQMAAFGSLSSSTLAPGCHLEQSSSQMIIVPSMAQNRQIQASLFEGFGEPRPVPQGPLLGTRSLGSDFRIIEGSKNVLSGQDKQSTVGTGTELSRQMEKGVSSQTTVVLGENPETIQPMKGITAPAKATEEDKLPNDVTAGCETLPEMDELSCIDPTSRKDTGGSEAGNGRNDLEQEGYTCEAHDSCCPLLSESAAVHESIMDTNGRVSEALACQHLPFVKTSPMWAHLEGLEIFRKAPQRPNFHQFEQHGQEICEGLALGLMLSFAILAESINRLNALDDSRLLEQKMAGLALLEADGFDVKDLRSRVETLLHAKNSCVEPQDSMRKLEEKIAHKETKDQELGTQVRSLAMAVHHHDLHAYLMRNVMRSAITQKMNNAMEISRLKTEANKLKRSCLSKSPSPCHDSPQCYPGVRRTGLLPPRQAEDGAGAHRSEDGAGARQRRGHKVGAGRLGAARDGAPVPRPGRDHRAPPWARRRGVIVLEDSDDDAPPPDNPVRQGDPGQGSSNVKKEKDDDDGGDEGD</sequence>
<dbReference type="InterPro" id="IPR008395">
    <property type="entry name" value="Agenet-like_dom"/>
</dbReference>
<feature type="compositionally biased region" description="Polar residues" evidence="3">
    <location>
        <begin position="451"/>
        <end position="465"/>
    </location>
</feature>
<dbReference type="PANTHER" id="PTHR31917:SF161">
    <property type="entry name" value="AGENET DOMAIN-CONTAINING PROTEIN"/>
    <property type="match status" value="1"/>
</dbReference>
<feature type="domain" description="Agenet" evidence="4">
    <location>
        <begin position="141"/>
        <end position="207"/>
    </location>
</feature>
<dbReference type="AlphaFoldDB" id="M7YCS8"/>
<feature type="compositionally biased region" description="Acidic residues" evidence="3">
    <location>
        <begin position="885"/>
        <end position="894"/>
    </location>
</feature>
<dbReference type="SMART" id="SM00743">
    <property type="entry name" value="Agenet"/>
    <property type="match status" value="3"/>
</dbReference>